<comment type="caution">
    <text evidence="2">The sequence shown here is derived from an EMBL/GenBank/DDBJ whole genome shotgun (WGS) entry which is preliminary data.</text>
</comment>
<evidence type="ECO:0000313" key="2">
    <source>
        <dbReference type="EMBL" id="MBA2225454.1"/>
    </source>
</evidence>
<dbReference type="RefSeq" id="WP_194537147.1">
    <property type="nucleotide sequence ID" value="NZ_JACEFB010000002.1"/>
</dbReference>
<dbReference type="EMBL" id="JACEFB010000002">
    <property type="protein sequence ID" value="MBA2225454.1"/>
    <property type="molecule type" value="Genomic_DNA"/>
</dbReference>
<dbReference type="Proteomes" id="UP000542342">
    <property type="component" value="Unassembled WGS sequence"/>
</dbReference>
<dbReference type="PANTHER" id="PTHR37463">
    <property type="entry name" value="GSL3115 PROTEIN"/>
    <property type="match status" value="1"/>
</dbReference>
<dbReference type="InterPro" id="IPR017136">
    <property type="entry name" value="UCP037205"/>
</dbReference>
<accession>A0A7V8VCE6</accession>
<organism evidence="2 3">
    <name type="scientific">Thermogemmata fonticola</name>
    <dbReference type="NCBI Taxonomy" id="2755323"/>
    <lineage>
        <taxon>Bacteria</taxon>
        <taxon>Pseudomonadati</taxon>
        <taxon>Planctomycetota</taxon>
        <taxon>Planctomycetia</taxon>
        <taxon>Gemmatales</taxon>
        <taxon>Gemmataceae</taxon>
        <taxon>Thermogemmata</taxon>
    </lineage>
</organism>
<proteinExistence type="predicted"/>
<name>A0A7V8VCE6_9BACT</name>
<feature type="region of interest" description="Disordered" evidence="1">
    <location>
        <begin position="51"/>
        <end position="71"/>
    </location>
</feature>
<evidence type="ECO:0000256" key="1">
    <source>
        <dbReference type="SAM" id="MobiDB-lite"/>
    </source>
</evidence>
<protein>
    <submittedName>
        <fullName evidence="2">DUF2256 domain-containing protein</fullName>
    </submittedName>
</protein>
<dbReference type="AlphaFoldDB" id="A0A7V8VCE6"/>
<reference evidence="2 3" key="1">
    <citation type="submission" date="2020-07" db="EMBL/GenBank/DDBJ databases">
        <title>Thermogemmata thermophila gen. nov., sp. nov., a novel moderate thermophilic planctomycete from a Kamchatka hot spring.</title>
        <authorList>
            <person name="Elcheninov A.G."/>
            <person name="Podosokorskaya O.A."/>
            <person name="Kovaleva O.L."/>
            <person name="Novikov A."/>
            <person name="Bonch-Osmolovskaya E.A."/>
            <person name="Toshchakov S.V."/>
            <person name="Kublanov I.V."/>
        </authorList>
    </citation>
    <scope>NUCLEOTIDE SEQUENCE [LARGE SCALE GENOMIC DNA]</scope>
    <source>
        <strain evidence="2 3">2918</strain>
    </source>
</reference>
<gene>
    <name evidence="2" type="ORF">H0921_04665</name>
</gene>
<dbReference type="PANTHER" id="PTHR37463:SF1">
    <property type="entry name" value="DUF2256 DOMAIN-CONTAINING PROTEIN"/>
    <property type="match status" value="1"/>
</dbReference>
<keyword evidence="3" id="KW-1185">Reference proteome</keyword>
<evidence type="ECO:0000313" key="3">
    <source>
        <dbReference type="Proteomes" id="UP000542342"/>
    </source>
</evidence>
<sequence>MRRPSCSRSAKVCPVCGRSFHWHKKWERDWDQVRYCSHACCQRKKQLRKQTEESDERTGYRVAVERRNGVG</sequence>
<dbReference type="Pfam" id="PF10013">
    <property type="entry name" value="DUF2256"/>
    <property type="match status" value="1"/>
</dbReference>